<feature type="domain" description="Thiamine pyrophosphate enzyme N-terminal TPP-binding" evidence="6">
    <location>
        <begin position="1"/>
        <end position="113"/>
    </location>
</feature>
<organism evidence="7 8">
    <name type="scientific">Candidatus Moanibacter tarae</name>
    <dbReference type="NCBI Taxonomy" id="2200854"/>
    <lineage>
        <taxon>Bacteria</taxon>
        <taxon>Pseudomonadati</taxon>
        <taxon>Verrucomicrobiota</taxon>
        <taxon>Opitutia</taxon>
        <taxon>Puniceicoccales</taxon>
        <taxon>Puniceicoccales incertae sedis</taxon>
        <taxon>Candidatus Moanibacter</taxon>
    </lineage>
</organism>
<feature type="domain" description="Thiamine pyrophosphate enzyme TPP-binding" evidence="5">
    <location>
        <begin position="383"/>
        <end position="525"/>
    </location>
</feature>
<dbReference type="AlphaFoldDB" id="A0A2Z4AB88"/>
<dbReference type="GO" id="GO:0050660">
    <property type="term" value="F:flavin adenine dinucleotide binding"/>
    <property type="evidence" value="ECO:0007669"/>
    <property type="project" value="TreeGrafter"/>
</dbReference>
<dbReference type="EC" id="4.1.1.75" evidence="7"/>
<dbReference type="InterPro" id="IPR029061">
    <property type="entry name" value="THDP-binding"/>
</dbReference>
<evidence type="ECO:0000256" key="2">
    <source>
        <dbReference type="ARBA" id="ARBA00023052"/>
    </source>
</evidence>
<dbReference type="EMBL" id="CP029803">
    <property type="protein sequence ID" value="AWT59183.1"/>
    <property type="molecule type" value="Genomic_DNA"/>
</dbReference>
<dbReference type="PROSITE" id="PS00187">
    <property type="entry name" value="TPP_ENZYMES"/>
    <property type="match status" value="1"/>
</dbReference>
<accession>A0A2Z4AB88</accession>
<dbReference type="InterPro" id="IPR029035">
    <property type="entry name" value="DHS-like_NAD/FAD-binding_dom"/>
</dbReference>
<dbReference type="InterPro" id="IPR045229">
    <property type="entry name" value="TPP_enz"/>
</dbReference>
<proteinExistence type="inferred from homology"/>
<dbReference type="PANTHER" id="PTHR18968">
    <property type="entry name" value="THIAMINE PYROPHOSPHATE ENZYMES"/>
    <property type="match status" value="1"/>
</dbReference>
<dbReference type="Proteomes" id="UP000247465">
    <property type="component" value="Chromosome"/>
</dbReference>
<evidence type="ECO:0000256" key="1">
    <source>
        <dbReference type="ARBA" id="ARBA00007812"/>
    </source>
</evidence>
<keyword evidence="2 3" id="KW-0786">Thiamine pyrophosphate</keyword>
<dbReference type="SUPFAM" id="SSF52518">
    <property type="entry name" value="Thiamin diphosphate-binding fold (THDP-binding)"/>
    <property type="match status" value="2"/>
</dbReference>
<dbReference type="SUPFAM" id="SSF52467">
    <property type="entry name" value="DHS-like NAD/FAD-binding domain"/>
    <property type="match status" value="1"/>
</dbReference>
<dbReference type="InterPro" id="IPR000399">
    <property type="entry name" value="TPP-bd_CS"/>
</dbReference>
<evidence type="ECO:0000313" key="8">
    <source>
        <dbReference type="Proteomes" id="UP000247465"/>
    </source>
</evidence>
<dbReference type="CDD" id="cd00568">
    <property type="entry name" value="TPP_enzymes"/>
    <property type="match status" value="1"/>
</dbReference>
<dbReference type="GO" id="GO:0030976">
    <property type="term" value="F:thiamine pyrophosphate binding"/>
    <property type="evidence" value="ECO:0007669"/>
    <property type="project" value="InterPro"/>
</dbReference>
<dbReference type="GO" id="GO:0009097">
    <property type="term" value="P:isoleucine biosynthetic process"/>
    <property type="evidence" value="ECO:0007669"/>
    <property type="project" value="TreeGrafter"/>
</dbReference>
<evidence type="ECO:0000313" key="7">
    <source>
        <dbReference type="EMBL" id="AWT59183.1"/>
    </source>
</evidence>
<name>A0A2Z4AB88_9BACT</name>
<dbReference type="Pfam" id="PF02776">
    <property type="entry name" value="TPP_enzyme_N"/>
    <property type="match status" value="1"/>
</dbReference>
<evidence type="ECO:0000259" key="6">
    <source>
        <dbReference type="Pfam" id="PF02776"/>
    </source>
</evidence>
<gene>
    <name evidence="7" type="primary">aruI</name>
    <name evidence="7" type="ORF">DF168_00364</name>
</gene>
<dbReference type="GO" id="GO:0047435">
    <property type="term" value="F:5-guanidino-2-oxopentanoate decarboxylase activity"/>
    <property type="evidence" value="ECO:0007669"/>
    <property type="project" value="UniProtKB-EC"/>
</dbReference>
<dbReference type="GO" id="GO:0003984">
    <property type="term" value="F:acetolactate synthase activity"/>
    <property type="evidence" value="ECO:0007669"/>
    <property type="project" value="TreeGrafter"/>
</dbReference>
<evidence type="ECO:0000256" key="3">
    <source>
        <dbReference type="RuleBase" id="RU362132"/>
    </source>
</evidence>
<evidence type="ECO:0000259" key="4">
    <source>
        <dbReference type="Pfam" id="PF00205"/>
    </source>
</evidence>
<dbReference type="Gene3D" id="3.40.50.970">
    <property type="match status" value="2"/>
</dbReference>
<dbReference type="GO" id="GO:0000287">
    <property type="term" value="F:magnesium ion binding"/>
    <property type="evidence" value="ECO:0007669"/>
    <property type="project" value="InterPro"/>
</dbReference>
<comment type="similarity">
    <text evidence="1 3">Belongs to the TPP enzyme family.</text>
</comment>
<dbReference type="CDD" id="cd07035">
    <property type="entry name" value="TPP_PYR_POX_like"/>
    <property type="match status" value="1"/>
</dbReference>
<dbReference type="Gene3D" id="3.40.50.1220">
    <property type="entry name" value="TPP-binding domain"/>
    <property type="match status" value="1"/>
</dbReference>
<sequence length="546" mass="59063">MTGGEAVVRSLEAHKIEVVFGIPGTHNLAIYDALTHSEKIRHIVARHEQGAASMADGYARASGHPGVCITTTGPAALNAVSSLGTAYADSSQVLLIASQNPVATFGLEKGLIHECPKQLEALQTVVGEALRPESTGAISKTIFNAFGSMSVGRARPSAIEIPIDLLNDEDSIDILFPETERPAAFPVSKLIPSLDLIKSSIRPAVWAGGGVITANASEALVRFAEKLKAPVFTTVMGKGAIPGSHSLSAGSALNHWSGRSYLETCDLLIAVGTRFTDEETDSWTLKLPEKVIHIDIDPQSIGPIYVPTISLIADAKLSLGILDEHLLDHVVDNGSNRVMEVKKLRKELREDCLKKAPEGVHLVDSIQAGLPSDAIVVSDLTLMAYWCRRLLDFYEPRSNLYPWGFGTLGFALPAAIGAKLARPERPVVAICGDGGFMFNLQELATAIQHEVPIVLLVFNDNSYGVLEKQQEVLFGRKIGVNLYNPDFIALAKSFGIKGERVDTIDALEDSLSRAVCYNDTYLIEITVPVPWPVMEPSVRIFEEREE</sequence>
<dbReference type="GO" id="GO:0009099">
    <property type="term" value="P:L-valine biosynthetic process"/>
    <property type="evidence" value="ECO:0007669"/>
    <property type="project" value="TreeGrafter"/>
</dbReference>
<dbReference type="KEGG" id="mtar:DF168_00364"/>
<dbReference type="Pfam" id="PF02775">
    <property type="entry name" value="TPP_enzyme_C"/>
    <property type="match status" value="1"/>
</dbReference>
<protein>
    <submittedName>
        <fullName evidence="7">Putative 2-ketoarginine decarboxylase AruI</fullName>
        <ecNumber evidence="7">4.1.1.75</ecNumber>
    </submittedName>
</protein>
<keyword evidence="7" id="KW-0456">Lyase</keyword>
<dbReference type="PANTHER" id="PTHR18968:SF167">
    <property type="entry name" value="ACETOLACTATE SYNTHASE LARGE SUBUNIT ILVB2-RELATED"/>
    <property type="match status" value="1"/>
</dbReference>
<dbReference type="GO" id="GO:0005948">
    <property type="term" value="C:acetolactate synthase complex"/>
    <property type="evidence" value="ECO:0007669"/>
    <property type="project" value="TreeGrafter"/>
</dbReference>
<dbReference type="Pfam" id="PF00205">
    <property type="entry name" value="TPP_enzyme_M"/>
    <property type="match status" value="1"/>
</dbReference>
<dbReference type="InterPro" id="IPR011766">
    <property type="entry name" value="TPP_enzyme_TPP-bd"/>
</dbReference>
<dbReference type="InterPro" id="IPR012000">
    <property type="entry name" value="Thiamin_PyroP_enz_cen_dom"/>
</dbReference>
<dbReference type="InterPro" id="IPR012001">
    <property type="entry name" value="Thiamin_PyroP_enz_TPP-bd_dom"/>
</dbReference>
<reference evidence="7 8" key="1">
    <citation type="submission" date="2018-06" db="EMBL/GenBank/DDBJ databases">
        <title>Draft Genome Sequence of a Novel Marine Bacterium Related to the Verrucomicrobia.</title>
        <authorList>
            <person name="Vosseberg J."/>
            <person name="Martijn J."/>
            <person name="Ettema T.J.G."/>
        </authorList>
    </citation>
    <scope>NUCLEOTIDE SEQUENCE [LARGE SCALE GENOMIC DNA]</scope>
    <source>
        <strain evidence="7">TARA_B100001123</strain>
    </source>
</reference>
<evidence type="ECO:0000259" key="5">
    <source>
        <dbReference type="Pfam" id="PF02775"/>
    </source>
</evidence>
<feature type="domain" description="Thiamine pyrophosphate enzyme central" evidence="4">
    <location>
        <begin position="194"/>
        <end position="319"/>
    </location>
</feature>